<reference evidence="2" key="1">
    <citation type="submission" date="2017-08" db="EMBL/GenBank/DDBJ databases">
        <authorList>
            <person name="Brisse S."/>
        </authorList>
    </citation>
    <scope>NUCLEOTIDE SEQUENCE [LARGE SCALE GENOMIC DNA]</scope>
    <source>
        <strain evidence="2">06D021</strain>
    </source>
</reference>
<dbReference type="EMBL" id="FZTC01000029">
    <property type="protein sequence ID" value="SNU37311.1"/>
    <property type="molecule type" value="Genomic_DNA"/>
</dbReference>
<dbReference type="Gene3D" id="3.30.70.1210">
    <property type="entry name" value="Crispr-associated protein, domain 2"/>
    <property type="match status" value="1"/>
</dbReference>
<evidence type="ECO:0000313" key="1">
    <source>
        <dbReference type="EMBL" id="SNU37311.1"/>
    </source>
</evidence>
<proteinExistence type="predicted"/>
<dbReference type="Pfam" id="PF08798">
    <property type="entry name" value="CRISPR_assoc"/>
    <property type="match status" value="1"/>
</dbReference>
<accession>A0A285B8I9</accession>
<dbReference type="InterPro" id="IPR010179">
    <property type="entry name" value="CRISPR-assoc_prot_Cse3"/>
</dbReference>
<evidence type="ECO:0000313" key="2">
    <source>
        <dbReference type="Proteomes" id="UP000220639"/>
    </source>
</evidence>
<dbReference type="SUPFAM" id="SSF117987">
    <property type="entry name" value="CRISPR-associated protein"/>
    <property type="match status" value="1"/>
</dbReference>
<organism evidence="1 2">
    <name type="scientific">Klebsiella grimontii</name>
    <dbReference type="NCBI Taxonomy" id="2058152"/>
    <lineage>
        <taxon>Bacteria</taxon>
        <taxon>Pseudomonadati</taxon>
        <taxon>Pseudomonadota</taxon>
        <taxon>Gammaproteobacteria</taxon>
        <taxon>Enterobacterales</taxon>
        <taxon>Enterobacteriaceae</taxon>
        <taxon>Klebsiella/Raoultella group</taxon>
        <taxon>Klebsiella</taxon>
    </lineage>
</organism>
<name>A0A285B8I9_9ENTR</name>
<gene>
    <name evidence="1" type="ORF">KOSB73_350008</name>
</gene>
<protein>
    <submittedName>
        <fullName evidence="1">CRISPR associated family protein</fullName>
    </submittedName>
</protein>
<dbReference type="Proteomes" id="UP000220639">
    <property type="component" value="Unassembled WGS sequence"/>
</dbReference>
<sequence length="190" mass="20859">MIFYDNAFRLRIPHTSIYRIHQHLDFFVQERKGEKLPYSFKILPGTANDAQLLVRTASPLGLPGEKPRELTLSEGDGISFITSMAIFHKANQTEGTGRRQYAPSDDKKHDLAVNKIINAGFEPDHIVVGGAEIVHVGKGNSGRGFTLPVFTIQGTVVVSNKQEAEKAIVFGIGPKRVFGCGFMHLTGQGL</sequence>
<dbReference type="RefSeq" id="WP_064371373.1">
    <property type="nucleotide sequence ID" value="NZ_CABGYQ010000017.1"/>
</dbReference>
<dbReference type="AlphaFoldDB" id="A0A285B8I9"/>